<organism evidence="2 3">
    <name type="scientific">Lasallia pustulata</name>
    <dbReference type="NCBI Taxonomy" id="136370"/>
    <lineage>
        <taxon>Eukaryota</taxon>
        <taxon>Fungi</taxon>
        <taxon>Dikarya</taxon>
        <taxon>Ascomycota</taxon>
        <taxon>Pezizomycotina</taxon>
        <taxon>Lecanoromycetes</taxon>
        <taxon>OSLEUM clade</taxon>
        <taxon>Umbilicariomycetidae</taxon>
        <taxon>Umbilicariales</taxon>
        <taxon>Umbilicariaceae</taxon>
        <taxon>Lasallia</taxon>
    </lineage>
</organism>
<sequence>MAAITGRRFGQTTFGGRPDQTSAAGSSTQWEVIFAHLFSAGTPFRSVSLNVRDIVLTMLADLRLEDSASHVIDDHASALVRIICAYFARLDITQMDFTQNDHSSNVIITAVSKSREFVLASLTSSEQMSSTADLAAHLLRMLQFQSPQLQSTLMAPADDTSLLTDFIAHDNHSLSWAVDDVDSETTMPSAQQYRVTYPSALLDETNVSGCSLPIYSGS</sequence>
<evidence type="ECO:0000313" key="2">
    <source>
        <dbReference type="EMBL" id="KAA6411557.1"/>
    </source>
</evidence>
<reference evidence="2 3" key="1">
    <citation type="submission" date="2019-09" db="EMBL/GenBank/DDBJ databases">
        <title>The hologenome of the rock-dwelling lichen Lasallia pustulata.</title>
        <authorList>
            <person name="Greshake Tzovaras B."/>
            <person name="Segers F."/>
            <person name="Bicker A."/>
            <person name="Dal Grande F."/>
            <person name="Otte J."/>
            <person name="Hankeln T."/>
            <person name="Schmitt I."/>
            <person name="Ebersberger I."/>
        </authorList>
    </citation>
    <scope>NUCLEOTIDE SEQUENCE [LARGE SCALE GENOMIC DNA]</scope>
    <source>
        <strain evidence="2">A1-1</strain>
    </source>
</reference>
<dbReference type="Proteomes" id="UP000324767">
    <property type="component" value="Unassembled WGS sequence"/>
</dbReference>
<accession>A0A5M8PRE3</accession>
<feature type="region of interest" description="Disordered" evidence="1">
    <location>
        <begin position="1"/>
        <end position="23"/>
    </location>
</feature>
<gene>
    <name evidence="2" type="ORF">FRX48_04837</name>
</gene>
<evidence type="ECO:0000256" key="1">
    <source>
        <dbReference type="SAM" id="MobiDB-lite"/>
    </source>
</evidence>
<proteinExistence type="predicted"/>
<dbReference type="OrthoDB" id="3938155at2759"/>
<feature type="compositionally biased region" description="Low complexity" evidence="1">
    <location>
        <begin position="1"/>
        <end position="17"/>
    </location>
</feature>
<evidence type="ECO:0000313" key="3">
    <source>
        <dbReference type="Proteomes" id="UP000324767"/>
    </source>
</evidence>
<dbReference type="AlphaFoldDB" id="A0A5M8PRE3"/>
<dbReference type="EMBL" id="VXIT01000007">
    <property type="protein sequence ID" value="KAA6411557.1"/>
    <property type="molecule type" value="Genomic_DNA"/>
</dbReference>
<name>A0A5M8PRE3_9LECA</name>
<comment type="caution">
    <text evidence="2">The sequence shown here is derived from an EMBL/GenBank/DDBJ whole genome shotgun (WGS) entry which is preliminary data.</text>
</comment>
<protein>
    <submittedName>
        <fullName evidence="2">Uncharacterized protein</fullName>
    </submittedName>
</protein>